<feature type="compositionally biased region" description="Basic and acidic residues" evidence="2">
    <location>
        <begin position="34"/>
        <end position="44"/>
    </location>
</feature>
<sequence length="484" mass="53675">MAFLGDDEMAAFEAALSFVDEFPGGPNAAPAADHPTEVLNKQEMEWALSLATAGSPSSSVASPPQIVSSPASNSENHHTTTDEDGSPRRAEREKPKRARAPRRPTAKKLLRKSWATGDSNRARNERRIEVAYLKEKVAQLEAELEGLQQHRASTKLIKQDGHNDSAGHDGAMVPASVTEQSVWKPVAQQQRKRREKAEIENARLKLVLESQLKAAKSMQMLLLKRAKNQLMECARTVTPDTTDFAAGRMVNYHSDLGDFEDMLVILEGAYREMDAVFCTNGLNSMEVTYKDTQVRDGDDGIYLDVFSNKVLPFEMETTAKAVWDHFKGADKHRGKVYEKTAKTDTIVENFAKEMYVGSTHAMFRVKQVLRRYVEEDRVVVVFISIKTPLEVVDEPFAGLTHRHQCYAVAKRSSVPPSESVGPRCLLQMCSLVSLEHGQEHPEKDSPVMGAMTKFMMGAAANSITASQELIENALMDQAVNNPVG</sequence>
<accession>A0A9W6TCV9</accession>
<keyword evidence="4" id="KW-1185">Reference proteome</keyword>
<dbReference type="OrthoDB" id="111495at2759"/>
<dbReference type="Proteomes" id="UP001165083">
    <property type="component" value="Unassembled WGS sequence"/>
</dbReference>
<dbReference type="PANTHER" id="PTHR35796">
    <property type="entry name" value="HYPOTHETICAL CYTOSOLIC PROTEIN"/>
    <property type="match status" value="1"/>
</dbReference>
<gene>
    <name evidence="3" type="ORF">Plil01_000118700</name>
</gene>
<protein>
    <submittedName>
        <fullName evidence="3">Unnamed protein product</fullName>
    </submittedName>
</protein>
<keyword evidence="1" id="KW-0175">Coiled coil</keyword>
<organism evidence="3 4">
    <name type="scientific">Phytophthora lilii</name>
    <dbReference type="NCBI Taxonomy" id="2077276"/>
    <lineage>
        <taxon>Eukaryota</taxon>
        <taxon>Sar</taxon>
        <taxon>Stramenopiles</taxon>
        <taxon>Oomycota</taxon>
        <taxon>Peronosporomycetes</taxon>
        <taxon>Peronosporales</taxon>
        <taxon>Peronosporaceae</taxon>
        <taxon>Phytophthora</taxon>
    </lineage>
</organism>
<comment type="caution">
    <text evidence="3">The sequence shown here is derived from an EMBL/GenBank/DDBJ whole genome shotgun (WGS) entry which is preliminary data.</text>
</comment>
<evidence type="ECO:0000256" key="2">
    <source>
        <dbReference type="SAM" id="MobiDB-lite"/>
    </source>
</evidence>
<feature type="compositionally biased region" description="Basic residues" evidence="2">
    <location>
        <begin position="95"/>
        <end position="111"/>
    </location>
</feature>
<name>A0A9W6TCV9_9STRA</name>
<dbReference type="AlphaFoldDB" id="A0A9W6TCV9"/>
<evidence type="ECO:0000256" key="1">
    <source>
        <dbReference type="SAM" id="Coils"/>
    </source>
</evidence>
<proteinExistence type="predicted"/>
<dbReference type="EMBL" id="BSXW01000037">
    <property type="protein sequence ID" value="GMF10371.1"/>
    <property type="molecule type" value="Genomic_DNA"/>
</dbReference>
<evidence type="ECO:0000313" key="3">
    <source>
        <dbReference type="EMBL" id="GMF10371.1"/>
    </source>
</evidence>
<evidence type="ECO:0000313" key="4">
    <source>
        <dbReference type="Proteomes" id="UP001165083"/>
    </source>
</evidence>
<dbReference type="PANTHER" id="PTHR35796:SF3">
    <property type="entry name" value="BHLH DOMAIN-CONTAINING PROTEIN"/>
    <property type="match status" value="1"/>
</dbReference>
<feature type="compositionally biased region" description="Basic and acidic residues" evidence="2">
    <location>
        <begin position="75"/>
        <end position="94"/>
    </location>
</feature>
<feature type="coiled-coil region" evidence="1">
    <location>
        <begin position="187"/>
        <end position="214"/>
    </location>
</feature>
<reference evidence="3" key="1">
    <citation type="submission" date="2023-04" db="EMBL/GenBank/DDBJ databases">
        <title>Phytophthora lilii NBRC 32176.</title>
        <authorList>
            <person name="Ichikawa N."/>
            <person name="Sato H."/>
            <person name="Tonouchi N."/>
        </authorList>
    </citation>
    <scope>NUCLEOTIDE SEQUENCE</scope>
    <source>
        <strain evidence="3">NBRC 32176</strain>
    </source>
</reference>
<feature type="compositionally biased region" description="Low complexity" evidence="2">
    <location>
        <begin position="55"/>
        <end position="72"/>
    </location>
</feature>
<feature type="region of interest" description="Disordered" evidence="2">
    <location>
        <begin position="20"/>
        <end position="120"/>
    </location>
</feature>
<feature type="coiled-coil region" evidence="1">
    <location>
        <begin position="123"/>
        <end position="157"/>
    </location>
</feature>